<reference evidence="1 2" key="1">
    <citation type="journal article" date="2024" name="G3 (Bethesda)">
        <title>Genome assembly of Hibiscus sabdariffa L. provides insights into metabolisms of medicinal natural products.</title>
        <authorList>
            <person name="Kim T."/>
        </authorList>
    </citation>
    <scope>NUCLEOTIDE SEQUENCE [LARGE SCALE GENOMIC DNA]</scope>
    <source>
        <strain evidence="1">TK-2024</strain>
        <tissue evidence="1">Old leaves</tissue>
    </source>
</reference>
<organism evidence="1 2">
    <name type="scientific">Hibiscus sabdariffa</name>
    <name type="common">roselle</name>
    <dbReference type="NCBI Taxonomy" id="183260"/>
    <lineage>
        <taxon>Eukaryota</taxon>
        <taxon>Viridiplantae</taxon>
        <taxon>Streptophyta</taxon>
        <taxon>Embryophyta</taxon>
        <taxon>Tracheophyta</taxon>
        <taxon>Spermatophyta</taxon>
        <taxon>Magnoliopsida</taxon>
        <taxon>eudicotyledons</taxon>
        <taxon>Gunneridae</taxon>
        <taxon>Pentapetalae</taxon>
        <taxon>rosids</taxon>
        <taxon>malvids</taxon>
        <taxon>Malvales</taxon>
        <taxon>Malvaceae</taxon>
        <taxon>Malvoideae</taxon>
        <taxon>Hibiscus</taxon>
    </lineage>
</organism>
<keyword evidence="2" id="KW-1185">Reference proteome</keyword>
<protein>
    <submittedName>
        <fullName evidence="1">Uncharacterized protein</fullName>
    </submittedName>
</protein>
<evidence type="ECO:0000313" key="1">
    <source>
        <dbReference type="EMBL" id="KAK9013475.1"/>
    </source>
</evidence>
<accession>A0ABR2RKS9</accession>
<evidence type="ECO:0000313" key="2">
    <source>
        <dbReference type="Proteomes" id="UP001396334"/>
    </source>
</evidence>
<dbReference type="Proteomes" id="UP001396334">
    <property type="component" value="Unassembled WGS sequence"/>
</dbReference>
<sequence length="169" mass="18677">MTHDQGALVKEPKPEVKENVTLAVGNQSPVASVSLLGIELGDSIAFITVVVYWSYTCFDTSRINVVICLMALALTMIVKHKEIKENDACFVVFGQIGMKWAKYLVSICALKGTTISLWVRSLGQDLYMTQTARAHMIPPIVALVLNIDVDFETEPIGTWKDGKQISLNF</sequence>
<name>A0ABR2RKS9_9ROSI</name>
<dbReference type="EMBL" id="JBBPBN010000022">
    <property type="protein sequence ID" value="KAK9013475.1"/>
    <property type="molecule type" value="Genomic_DNA"/>
</dbReference>
<comment type="caution">
    <text evidence="1">The sequence shown here is derived from an EMBL/GenBank/DDBJ whole genome shotgun (WGS) entry which is preliminary data.</text>
</comment>
<gene>
    <name evidence="1" type="ORF">V6N11_041482</name>
</gene>
<proteinExistence type="predicted"/>